<evidence type="ECO:0000313" key="1">
    <source>
        <dbReference type="EMBL" id="GEP00518.1"/>
    </source>
</evidence>
<reference evidence="1 2" key="1">
    <citation type="submission" date="2019-07" db="EMBL/GenBank/DDBJ databases">
        <title>Whole genome shotgun sequence of Methylobacterium haplocladii NBRC 107714.</title>
        <authorList>
            <person name="Hosoyama A."/>
            <person name="Uohara A."/>
            <person name="Ohji S."/>
            <person name="Ichikawa N."/>
        </authorList>
    </citation>
    <scope>NUCLEOTIDE SEQUENCE [LARGE SCALE GENOMIC DNA]</scope>
    <source>
        <strain evidence="1 2">NBRC 107714</strain>
    </source>
</reference>
<sequence length="165" mass="18009">MTETLDQPKHVGAEHLLAGDVDLHAVPSKRTRTAMVAYNFPDWMVPGILSGAKTHTVRKPKTPPYRHAAPGDRIRLYAGMRTKASRIILEPVCSTLQAADFVFPARAGATTFTLDGQHVDPEAFAIADGFRDLAHMRGFWFATHAPRGAETLVFSGALIAWTSEA</sequence>
<proteinExistence type="predicted"/>
<dbReference type="AlphaFoldDB" id="A0A512IS33"/>
<keyword evidence="2" id="KW-1185">Reference proteome</keyword>
<evidence type="ECO:0000313" key="2">
    <source>
        <dbReference type="Proteomes" id="UP000321258"/>
    </source>
</evidence>
<comment type="caution">
    <text evidence="1">The sequence shown here is derived from an EMBL/GenBank/DDBJ whole genome shotgun (WGS) entry which is preliminary data.</text>
</comment>
<organism evidence="1 2">
    <name type="scientific">Methylobacterium haplocladii</name>
    <dbReference type="NCBI Taxonomy" id="1176176"/>
    <lineage>
        <taxon>Bacteria</taxon>
        <taxon>Pseudomonadati</taxon>
        <taxon>Pseudomonadota</taxon>
        <taxon>Alphaproteobacteria</taxon>
        <taxon>Hyphomicrobiales</taxon>
        <taxon>Methylobacteriaceae</taxon>
        <taxon>Methylobacterium</taxon>
    </lineage>
</organism>
<dbReference type="Proteomes" id="UP000321258">
    <property type="component" value="Unassembled WGS sequence"/>
</dbReference>
<protein>
    <recommendedName>
        <fullName evidence="3">ASCH domain-containing protein</fullName>
    </recommendedName>
</protein>
<gene>
    <name evidence="1" type="ORF">MHA02_29050</name>
</gene>
<accession>A0A512IS33</accession>
<dbReference type="EMBL" id="BJZT01000032">
    <property type="protein sequence ID" value="GEP00518.1"/>
    <property type="molecule type" value="Genomic_DNA"/>
</dbReference>
<name>A0A512IS33_9HYPH</name>
<evidence type="ECO:0008006" key="3">
    <source>
        <dbReference type="Google" id="ProtNLM"/>
    </source>
</evidence>